<dbReference type="GO" id="GO:0140082">
    <property type="term" value="F:SUMO-ubiquitin ligase activity"/>
    <property type="evidence" value="ECO:0007669"/>
    <property type="project" value="TreeGrafter"/>
</dbReference>
<dbReference type="InterPro" id="IPR013083">
    <property type="entry name" value="Znf_RING/FYVE/PHD"/>
</dbReference>
<dbReference type="EnsemblProtists" id="EOD37935">
    <property type="protein sequence ID" value="EOD37935"/>
    <property type="gene ID" value="EMIHUDRAFT_224927"/>
</dbReference>
<evidence type="ECO:0000256" key="2">
    <source>
        <dbReference type="ARBA" id="ARBA00022723"/>
    </source>
</evidence>
<dbReference type="PANTHER" id="PTHR47094">
    <property type="entry name" value="ELFLESS, ISOFORM B"/>
    <property type="match status" value="1"/>
</dbReference>
<dbReference type="InterPro" id="IPR017907">
    <property type="entry name" value="Znf_RING_CS"/>
</dbReference>
<evidence type="ECO:0000256" key="4">
    <source>
        <dbReference type="ARBA" id="ARBA00022833"/>
    </source>
</evidence>
<feature type="compositionally biased region" description="Low complexity" evidence="10">
    <location>
        <begin position="249"/>
        <end position="263"/>
    </location>
</feature>
<accession>A0A0D3KQA0</accession>
<keyword evidence="7" id="KW-0804">Transcription</keyword>
<evidence type="ECO:0000256" key="9">
    <source>
        <dbReference type="PROSITE-ProRule" id="PRU00175"/>
    </source>
</evidence>
<evidence type="ECO:0008006" key="15">
    <source>
        <dbReference type="Google" id="ProtNLM"/>
    </source>
</evidence>
<feature type="compositionally biased region" description="Basic and acidic residues" evidence="10">
    <location>
        <begin position="162"/>
        <end position="176"/>
    </location>
</feature>
<feature type="region of interest" description="Disordered" evidence="10">
    <location>
        <begin position="158"/>
        <end position="180"/>
    </location>
</feature>
<dbReference type="Pfam" id="PF13923">
    <property type="entry name" value="zf-C3HC4_2"/>
    <property type="match status" value="1"/>
</dbReference>
<keyword evidence="6" id="KW-0238">DNA-binding</keyword>
<protein>
    <recommendedName>
        <fullName evidence="15">RING-type domain-containing protein</fullName>
    </recommendedName>
</protein>
<evidence type="ECO:0000256" key="6">
    <source>
        <dbReference type="ARBA" id="ARBA00023125"/>
    </source>
</evidence>
<dbReference type="Gene3D" id="3.30.40.10">
    <property type="entry name" value="Zinc/RING finger domain, C3HC4 (zinc finger)"/>
    <property type="match status" value="1"/>
</dbReference>
<reference evidence="14" key="1">
    <citation type="journal article" date="2013" name="Nature">
        <title>Pan genome of the phytoplankton Emiliania underpins its global distribution.</title>
        <authorList>
            <person name="Read B.A."/>
            <person name="Kegel J."/>
            <person name="Klute M.J."/>
            <person name="Kuo A."/>
            <person name="Lefebvre S.C."/>
            <person name="Maumus F."/>
            <person name="Mayer C."/>
            <person name="Miller J."/>
            <person name="Monier A."/>
            <person name="Salamov A."/>
            <person name="Young J."/>
            <person name="Aguilar M."/>
            <person name="Claverie J.M."/>
            <person name="Frickenhaus S."/>
            <person name="Gonzalez K."/>
            <person name="Herman E.K."/>
            <person name="Lin Y.C."/>
            <person name="Napier J."/>
            <person name="Ogata H."/>
            <person name="Sarno A.F."/>
            <person name="Shmutz J."/>
            <person name="Schroeder D."/>
            <person name="de Vargas C."/>
            <person name="Verret F."/>
            <person name="von Dassow P."/>
            <person name="Valentin K."/>
            <person name="Van de Peer Y."/>
            <person name="Wheeler G."/>
            <person name="Dacks J.B."/>
            <person name="Delwiche C.F."/>
            <person name="Dyhrman S.T."/>
            <person name="Glockner G."/>
            <person name="John U."/>
            <person name="Richards T."/>
            <person name="Worden A.Z."/>
            <person name="Zhang X."/>
            <person name="Grigoriev I.V."/>
            <person name="Allen A.E."/>
            <person name="Bidle K."/>
            <person name="Borodovsky M."/>
            <person name="Bowler C."/>
            <person name="Brownlee C."/>
            <person name="Cock J.M."/>
            <person name="Elias M."/>
            <person name="Gladyshev V.N."/>
            <person name="Groth M."/>
            <person name="Guda C."/>
            <person name="Hadaegh A."/>
            <person name="Iglesias-Rodriguez M.D."/>
            <person name="Jenkins J."/>
            <person name="Jones B.M."/>
            <person name="Lawson T."/>
            <person name="Leese F."/>
            <person name="Lindquist E."/>
            <person name="Lobanov A."/>
            <person name="Lomsadze A."/>
            <person name="Malik S.B."/>
            <person name="Marsh M.E."/>
            <person name="Mackinder L."/>
            <person name="Mock T."/>
            <person name="Mueller-Roeber B."/>
            <person name="Pagarete A."/>
            <person name="Parker M."/>
            <person name="Probert I."/>
            <person name="Quesneville H."/>
            <person name="Raines C."/>
            <person name="Rensing S.A."/>
            <person name="Riano-Pachon D.M."/>
            <person name="Richier S."/>
            <person name="Rokitta S."/>
            <person name="Shiraiwa Y."/>
            <person name="Soanes D.M."/>
            <person name="van der Giezen M."/>
            <person name="Wahlund T.M."/>
            <person name="Williams B."/>
            <person name="Wilson W."/>
            <person name="Wolfe G."/>
            <person name="Wurch L.L."/>
        </authorList>
    </citation>
    <scope>NUCLEOTIDE SEQUENCE</scope>
</reference>
<dbReference type="InterPro" id="IPR001471">
    <property type="entry name" value="AP2/ERF_dom"/>
</dbReference>
<evidence type="ECO:0000256" key="8">
    <source>
        <dbReference type="ARBA" id="ARBA00023242"/>
    </source>
</evidence>
<keyword evidence="14" id="KW-1185">Reference proteome</keyword>
<comment type="subcellular location">
    <subcellularLocation>
        <location evidence="1">Nucleus</location>
    </subcellularLocation>
</comment>
<keyword evidence="8" id="KW-0539">Nucleus</keyword>
<dbReference type="PANTHER" id="PTHR47094:SF1">
    <property type="entry name" value="RING-TYPE E3 UBIQUITIN TRANSFERASE"/>
    <property type="match status" value="1"/>
</dbReference>
<dbReference type="InterPro" id="IPR001841">
    <property type="entry name" value="Znf_RING"/>
</dbReference>
<dbReference type="SUPFAM" id="SSF54171">
    <property type="entry name" value="DNA-binding domain"/>
    <property type="match status" value="1"/>
</dbReference>
<dbReference type="Proteomes" id="UP000013827">
    <property type="component" value="Unassembled WGS sequence"/>
</dbReference>
<dbReference type="GO" id="GO:0008270">
    <property type="term" value="F:zinc ion binding"/>
    <property type="evidence" value="ECO:0007669"/>
    <property type="project" value="UniProtKB-KW"/>
</dbReference>
<dbReference type="GO" id="GO:0003700">
    <property type="term" value="F:DNA-binding transcription factor activity"/>
    <property type="evidence" value="ECO:0007669"/>
    <property type="project" value="InterPro"/>
</dbReference>
<evidence type="ECO:0000313" key="13">
    <source>
        <dbReference type="EnsemblProtists" id="EOD37935"/>
    </source>
</evidence>
<dbReference type="SUPFAM" id="SSF57850">
    <property type="entry name" value="RING/U-box"/>
    <property type="match status" value="1"/>
</dbReference>
<dbReference type="InterPro" id="IPR016177">
    <property type="entry name" value="DNA-bd_dom_sf"/>
</dbReference>
<keyword evidence="4" id="KW-0862">Zinc</keyword>
<evidence type="ECO:0000256" key="10">
    <source>
        <dbReference type="SAM" id="MobiDB-lite"/>
    </source>
</evidence>
<dbReference type="GO" id="GO:0061630">
    <property type="term" value="F:ubiquitin protein ligase activity"/>
    <property type="evidence" value="ECO:0007669"/>
    <property type="project" value="InterPro"/>
</dbReference>
<dbReference type="RefSeq" id="XP_005790364.1">
    <property type="nucleotide sequence ID" value="XM_005790307.1"/>
</dbReference>
<evidence type="ECO:0000256" key="7">
    <source>
        <dbReference type="ARBA" id="ARBA00023163"/>
    </source>
</evidence>
<evidence type="ECO:0000256" key="1">
    <source>
        <dbReference type="ARBA" id="ARBA00004123"/>
    </source>
</evidence>
<feature type="compositionally biased region" description="Basic and acidic residues" evidence="10">
    <location>
        <begin position="328"/>
        <end position="337"/>
    </location>
</feature>
<dbReference type="HOGENOM" id="CLU_802757_0_0_1"/>
<evidence type="ECO:0000259" key="11">
    <source>
        <dbReference type="PROSITE" id="PS50089"/>
    </source>
</evidence>
<dbReference type="GO" id="GO:0032183">
    <property type="term" value="F:SUMO binding"/>
    <property type="evidence" value="ECO:0007669"/>
    <property type="project" value="TreeGrafter"/>
</dbReference>
<evidence type="ECO:0000256" key="3">
    <source>
        <dbReference type="ARBA" id="ARBA00022771"/>
    </source>
</evidence>
<dbReference type="GO" id="GO:0033768">
    <property type="term" value="C:SUMO-targeted ubiquitin ligase complex"/>
    <property type="evidence" value="ECO:0007669"/>
    <property type="project" value="TreeGrafter"/>
</dbReference>
<feature type="region of interest" description="Disordered" evidence="10">
    <location>
        <begin position="324"/>
        <end position="346"/>
    </location>
</feature>
<keyword evidence="3 9" id="KW-0863">Zinc-finger</keyword>
<dbReference type="PROSITE" id="PS00518">
    <property type="entry name" value="ZF_RING_1"/>
    <property type="match status" value="1"/>
</dbReference>
<dbReference type="AlphaFoldDB" id="A0A0D3KQA0"/>
<dbReference type="STRING" id="2903.R1FFV8"/>
<dbReference type="KEGG" id="ehx:EMIHUDRAFT_224927"/>
<feature type="domain" description="RING-type" evidence="11">
    <location>
        <begin position="15"/>
        <end position="53"/>
    </location>
</feature>
<dbReference type="PROSITE" id="PS50089">
    <property type="entry name" value="ZF_RING_2"/>
    <property type="match status" value="1"/>
</dbReference>
<organism evidence="13 14">
    <name type="scientific">Emiliania huxleyi (strain CCMP1516)</name>
    <dbReference type="NCBI Taxonomy" id="280463"/>
    <lineage>
        <taxon>Eukaryota</taxon>
        <taxon>Haptista</taxon>
        <taxon>Haptophyta</taxon>
        <taxon>Prymnesiophyceae</taxon>
        <taxon>Isochrysidales</taxon>
        <taxon>Noelaerhabdaceae</taxon>
        <taxon>Emiliania</taxon>
    </lineage>
</organism>
<dbReference type="PROSITE" id="PS51032">
    <property type="entry name" value="AP2_ERF"/>
    <property type="match status" value="1"/>
</dbReference>
<reference evidence="13" key="2">
    <citation type="submission" date="2024-10" db="UniProtKB">
        <authorList>
            <consortium name="EnsemblProtists"/>
        </authorList>
    </citation>
    <scope>IDENTIFICATION</scope>
</reference>
<dbReference type="GO" id="GO:0006511">
    <property type="term" value="P:ubiquitin-dependent protein catabolic process"/>
    <property type="evidence" value="ECO:0007669"/>
    <property type="project" value="TreeGrafter"/>
</dbReference>
<proteinExistence type="predicted"/>
<feature type="region of interest" description="Disordered" evidence="10">
    <location>
        <begin position="238"/>
        <end position="277"/>
    </location>
</feature>
<evidence type="ECO:0000256" key="5">
    <source>
        <dbReference type="ARBA" id="ARBA00023015"/>
    </source>
</evidence>
<dbReference type="GeneID" id="17283205"/>
<keyword evidence="2" id="KW-0479">Metal-binding</keyword>
<feature type="domain" description="AP2/ERF" evidence="12">
    <location>
        <begin position="186"/>
        <end position="250"/>
    </location>
</feature>
<evidence type="ECO:0000313" key="14">
    <source>
        <dbReference type="Proteomes" id="UP000013827"/>
    </source>
</evidence>
<dbReference type="PaxDb" id="2903-EOD37935"/>
<keyword evidence="5" id="KW-0805">Transcription regulation</keyword>
<dbReference type="InterPro" id="IPR049627">
    <property type="entry name" value="SLX8"/>
</dbReference>
<evidence type="ECO:0000259" key="12">
    <source>
        <dbReference type="PROSITE" id="PS51032"/>
    </source>
</evidence>
<name>A0A0D3KQA0_EMIH1</name>
<feature type="compositionally biased region" description="Basic and acidic residues" evidence="10">
    <location>
        <begin position="238"/>
        <end position="248"/>
    </location>
</feature>
<sequence length="346" mass="37205">MSRAASAATSISLRCPICWDTFCSPVLTPCGHRFCEACVKTALTVKKECPSCRQPVKSHRALRVDTAFFAATESSGVRSAVAAPLLDECLASCDAEWNCRGCTLANPAAAERCATYRGEVASVNNDGTFGVGRTFGVAYEDGDEEEAVPLAELFHPAAEAGRPAHSDEQRLTAARERARRQTPTVGFRLAGRVYKHGNKYRARLDVPGGEGEGGGKSRYVGSFDTVEEAAAARAAAAEEQRRSDEAARAPRLARQAEAARQQAISEGLQLEPSSSNTSTGFRGVVVYDAGKRSLRTCYRAYNAMHWQHRGADDHAGQNAQWISGTFETPRDGQDREAGAGSEVQKL</sequence>
<dbReference type="SMART" id="SM00184">
    <property type="entry name" value="RING"/>
    <property type="match status" value="1"/>
</dbReference>
<dbReference type="GO" id="GO:0003677">
    <property type="term" value="F:DNA binding"/>
    <property type="evidence" value="ECO:0007669"/>
    <property type="project" value="UniProtKB-KW"/>
</dbReference>